<keyword evidence="2" id="KW-1003">Cell membrane</keyword>
<gene>
    <name evidence="10" type="ORF">CHIRRI_LOCUS13858</name>
</gene>
<keyword evidence="11" id="KW-1185">Reference proteome</keyword>
<keyword evidence="4 8" id="KW-1133">Transmembrane helix</keyword>
<dbReference type="GO" id="GO:0005886">
    <property type="term" value="C:plasma membrane"/>
    <property type="evidence" value="ECO:0007669"/>
    <property type="project" value="UniProtKB-SubCell"/>
</dbReference>
<feature type="transmembrane region" description="Helical" evidence="8">
    <location>
        <begin position="392"/>
        <end position="411"/>
    </location>
</feature>
<dbReference type="InterPro" id="IPR052192">
    <property type="entry name" value="Insect_Ionotropic_Sensory_Rcpt"/>
</dbReference>
<dbReference type="PANTHER" id="PTHR42643:SF30">
    <property type="entry name" value="IONOTROPIC RECEPTOR 40A-RELATED"/>
    <property type="match status" value="1"/>
</dbReference>
<organism evidence="10 11">
    <name type="scientific">Chironomus riparius</name>
    <dbReference type="NCBI Taxonomy" id="315576"/>
    <lineage>
        <taxon>Eukaryota</taxon>
        <taxon>Metazoa</taxon>
        <taxon>Ecdysozoa</taxon>
        <taxon>Arthropoda</taxon>
        <taxon>Hexapoda</taxon>
        <taxon>Insecta</taxon>
        <taxon>Pterygota</taxon>
        <taxon>Neoptera</taxon>
        <taxon>Endopterygota</taxon>
        <taxon>Diptera</taxon>
        <taxon>Nematocera</taxon>
        <taxon>Chironomoidea</taxon>
        <taxon>Chironomidae</taxon>
        <taxon>Chironominae</taxon>
        <taxon>Chironomus</taxon>
    </lineage>
</organism>
<name>A0A9N9S5X6_9DIPT</name>
<evidence type="ECO:0000256" key="4">
    <source>
        <dbReference type="ARBA" id="ARBA00022989"/>
    </source>
</evidence>
<keyword evidence="9" id="KW-0732">Signal</keyword>
<feature type="signal peptide" evidence="9">
    <location>
        <begin position="1"/>
        <end position="15"/>
    </location>
</feature>
<evidence type="ECO:0000313" key="10">
    <source>
        <dbReference type="EMBL" id="CAG9811049.1"/>
    </source>
</evidence>
<accession>A0A9N9S5X6</accession>
<feature type="chain" id="PRO_5040251779" description="Ionotropic receptor" evidence="9">
    <location>
        <begin position="16"/>
        <end position="651"/>
    </location>
</feature>
<evidence type="ECO:0000256" key="2">
    <source>
        <dbReference type="ARBA" id="ARBA00022475"/>
    </source>
</evidence>
<keyword evidence="5 8" id="KW-0472">Membrane</keyword>
<sequence>MFFNSWIIFLPIVDGVLQPVTQNLEVLSVSKAINEIIDEFYVKNKIQFDVRVVREYSGLLNPIVDGLLAVIKDQNSYTLYASNPDMKTGFGLKSSAIFVAFSCSDYSLIHKVTQLWNYYPKNLKFLTFIQSCGLEYFNSNLKYITNTQRLSYESGSLDMFEFILINDQDILYLTTIEWFTESACNQPQLIILNKFNKTSQKWFKKLQNYEKFKNFHGCHLIMGIELDKNEGGCWDTAIIQFEDEIIIQLIGIGSEIFGYLSKIHNFESKFKLISNESIYNDVDVFLPIYRFEYIYIGHFHVTTMFAQAEDIIIATPGEMYTPYEKLLLPFDDTTWIMLNLTFLAAFVAILIINQMPKFIQKSIFGENVKTPTLNVVSTFFGISQTKVPTGHIPRAILIFFVFFCLIFRTCFQSKMFEFMTSEPRRPPPNSMQDLRDRNYTVYSNLLKGYIEDLIKDDEYEWPNVKEVSDSEFIRLFTTQSLNDSAKISLILNIGNIKDYIQDLHKSFKWHKIPNYKLQVSLTGFILAPNNFIFHILDDLIQKLMPAGIIDFMIDSCLTNSSKIVDSKQLSALSVDNLTFGFVIWFGFFLLCFPVFLLEIITWKVFEWIKQKPTDRVGNNVKLDSTDYQEVKKEIREFLAVIIQKVELDVKF</sequence>
<protein>
    <recommendedName>
        <fullName evidence="12">Ionotropic receptor</fullName>
    </recommendedName>
</protein>
<evidence type="ECO:0008006" key="12">
    <source>
        <dbReference type="Google" id="ProtNLM"/>
    </source>
</evidence>
<dbReference type="PANTHER" id="PTHR42643">
    <property type="entry name" value="IONOTROPIC RECEPTOR 20A-RELATED"/>
    <property type="match status" value="1"/>
</dbReference>
<reference evidence="10" key="1">
    <citation type="submission" date="2022-01" db="EMBL/GenBank/DDBJ databases">
        <authorList>
            <person name="King R."/>
        </authorList>
    </citation>
    <scope>NUCLEOTIDE SEQUENCE</scope>
</reference>
<evidence type="ECO:0000256" key="3">
    <source>
        <dbReference type="ARBA" id="ARBA00022692"/>
    </source>
</evidence>
<feature type="transmembrane region" description="Helical" evidence="8">
    <location>
        <begin position="335"/>
        <end position="352"/>
    </location>
</feature>
<keyword evidence="3 8" id="KW-0812">Transmembrane</keyword>
<dbReference type="Proteomes" id="UP001153620">
    <property type="component" value="Chromosome 4"/>
</dbReference>
<dbReference type="Gene3D" id="1.10.287.70">
    <property type="match status" value="1"/>
</dbReference>
<evidence type="ECO:0000256" key="9">
    <source>
        <dbReference type="SAM" id="SignalP"/>
    </source>
</evidence>
<dbReference type="OrthoDB" id="7725497at2759"/>
<evidence type="ECO:0000256" key="1">
    <source>
        <dbReference type="ARBA" id="ARBA00004651"/>
    </source>
</evidence>
<evidence type="ECO:0000313" key="11">
    <source>
        <dbReference type="Proteomes" id="UP001153620"/>
    </source>
</evidence>
<feature type="transmembrane region" description="Helical" evidence="8">
    <location>
        <begin position="581"/>
        <end position="605"/>
    </location>
</feature>
<evidence type="ECO:0000256" key="7">
    <source>
        <dbReference type="ARBA" id="ARBA00023180"/>
    </source>
</evidence>
<evidence type="ECO:0000256" key="5">
    <source>
        <dbReference type="ARBA" id="ARBA00023136"/>
    </source>
</evidence>
<comment type="subcellular location">
    <subcellularLocation>
        <location evidence="1">Cell membrane</location>
        <topology evidence="1">Multi-pass membrane protein</topology>
    </subcellularLocation>
</comment>
<proteinExistence type="predicted"/>
<dbReference type="EMBL" id="OU895880">
    <property type="protein sequence ID" value="CAG9811049.1"/>
    <property type="molecule type" value="Genomic_DNA"/>
</dbReference>
<dbReference type="AlphaFoldDB" id="A0A9N9S5X6"/>
<evidence type="ECO:0000256" key="6">
    <source>
        <dbReference type="ARBA" id="ARBA00023170"/>
    </source>
</evidence>
<evidence type="ECO:0000256" key="8">
    <source>
        <dbReference type="SAM" id="Phobius"/>
    </source>
</evidence>
<reference evidence="10" key="2">
    <citation type="submission" date="2022-10" db="EMBL/GenBank/DDBJ databases">
        <authorList>
            <consortium name="ENA_rothamsted_submissions"/>
            <consortium name="culmorum"/>
            <person name="King R."/>
        </authorList>
    </citation>
    <scope>NUCLEOTIDE SEQUENCE</scope>
</reference>
<keyword evidence="7" id="KW-0325">Glycoprotein</keyword>
<keyword evidence="6" id="KW-0675">Receptor</keyword>